<evidence type="ECO:0000313" key="1">
    <source>
        <dbReference type="EMBL" id="MEJ8855803.1"/>
    </source>
</evidence>
<proteinExistence type="predicted"/>
<reference evidence="1 2" key="1">
    <citation type="submission" date="2024-03" db="EMBL/GenBank/DDBJ databases">
        <title>Novel species of the genus Variovorax.</title>
        <authorList>
            <person name="Liu Q."/>
            <person name="Xin Y.-H."/>
        </authorList>
    </citation>
    <scope>NUCLEOTIDE SEQUENCE [LARGE SCALE GENOMIC DNA]</scope>
    <source>
        <strain evidence="1 2">KACC 18901</strain>
    </source>
</reference>
<comment type="caution">
    <text evidence="1">The sequence shown here is derived from an EMBL/GenBank/DDBJ whole genome shotgun (WGS) entry which is preliminary data.</text>
</comment>
<dbReference type="RefSeq" id="WP_340335879.1">
    <property type="nucleotide sequence ID" value="NZ_JBBKZS010000005.1"/>
</dbReference>
<name>A0ABU8X9R2_9BURK</name>
<gene>
    <name evidence="1" type="ORF">WKW79_14565</name>
</gene>
<keyword evidence="2" id="KW-1185">Reference proteome</keyword>
<dbReference type="Proteomes" id="UP001367030">
    <property type="component" value="Unassembled WGS sequence"/>
</dbReference>
<evidence type="ECO:0000313" key="2">
    <source>
        <dbReference type="Proteomes" id="UP001367030"/>
    </source>
</evidence>
<protein>
    <submittedName>
        <fullName evidence="1">Uncharacterized protein</fullName>
    </submittedName>
</protein>
<sequence>MADLTHWDFQETFSPIEVCCLILGTDPAATRRYDEREAVIFSRMEADFERARSALWISVSGFPFEGERWPARGGLVSVEMERKSRLGEDKWSAAEDWANRAEGNFEHESLSRAAIHEWLEANGLPSEYTFAPKQKSSAPPAIEGRPLAKRERETLLTIIAALAKEAKIPLAAPSKAATLIQDLTDQLGAPVSKRAIEDHLKNIPAAIAARSR</sequence>
<dbReference type="EMBL" id="JBBKZS010000005">
    <property type="protein sequence ID" value="MEJ8855803.1"/>
    <property type="molecule type" value="Genomic_DNA"/>
</dbReference>
<accession>A0ABU8X9R2</accession>
<organism evidence="1 2">
    <name type="scientific">Variovorax robiniae</name>
    <dbReference type="NCBI Taxonomy" id="1836199"/>
    <lineage>
        <taxon>Bacteria</taxon>
        <taxon>Pseudomonadati</taxon>
        <taxon>Pseudomonadota</taxon>
        <taxon>Betaproteobacteria</taxon>
        <taxon>Burkholderiales</taxon>
        <taxon>Comamonadaceae</taxon>
        <taxon>Variovorax</taxon>
    </lineage>
</organism>